<feature type="compositionally biased region" description="Basic residues" evidence="1">
    <location>
        <begin position="270"/>
        <end position="286"/>
    </location>
</feature>
<feature type="compositionally biased region" description="Basic and acidic residues" evidence="1">
    <location>
        <begin position="61"/>
        <end position="85"/>
    </location>
</feature>
<name>A0A6J4PY72_9ACTN</name>
<reference evidence="2" key="1">
    <citation type="submission" date="2020-02" db="EMBL/GenBank/DDBJ databases">
        <authorList>
            <person name="Meier V. D."/>
        </authorList>
    </citation>
    <scope>NUCLEOTIDE SEQUENCE</scope>
    <source>
        <strain evidence="2">AVDCRST_MAG01</strain>
    </source>
</reference>
<feature type="compositionally biased region" description="Gly residues" evidence="1">
    <location>
        <begin position="288"/>
        <end position="298"/>
    </location>
</feature>
<dbReference type="AlphaFoldDB" id="A0A6J4PY72"/>
<evidence type="ECO:0000313" key="2">
    <source>
        <dbReference type="EMBL" id="CAA9422695.1"/>
    </source>
</evidence>
<proteinExistence type="predicted"/>
<feature type="non-terminal residue" evidence="2">
    <location>
        <position position="1"/>
    </location>
</feature>
<feature type="non-terminal residue" evidence="2">
    <location>
        <position position="316"/>
    </location>
</feature>
<sequence>PRLHDVRPGGGRGGIQRARRPLYRGRGQLYRHGRRLHERGLRGDHRQGPQGGCARRRRARHEGPLPDGQRPERRRPLPQARDRGLRGQPPSPRHGLHRPLSGPLLGRGDAASRDSGCPLRPRACRQGPLHRGLELHGVADREERVSERRSGPGALRVPAAAILPGRAQRRVRDPAGLSRGGPWRDPLEPPWRRLSLGQVPPRRAAARRLAHRGGGGADGGVLGPARHRAQLGRARRGWRDKRGHRPVLRPDLAELAPPPAGRYGPYSRGAHPRTTRGQPRRHRLGPRRGPGGPALRGGGPRRHLPPPLYPQRPAGL</sequence>
<feature type="compositionally biased region" description="Basic residues" evidence="1">
    <location>
        <begin position="225"/>
        <end position="247"/>
    </location>
</feature>
<feature type="region of interest" description="Disordered" evidence="1">
    <location>
        <begin position="1"/>
        <end position="125"/>
    </location>
</feature>
<gene>
    <name evidence="2" type="ORF">AVDCRST_MAG01-01-2393</name>
</gene>
<feature type="region of interest" description="Disordered" evidence="1">
    <location>
        <begin position="172"/>
        <end position="194"/>
    </location>
</feature>
<protein>
    <submittedName>
        <fullName evidence="2">Uncharacterized protein</fullName>
    </submittedName>
</protein>
<feature type="compositionally biased region" description="Basic residues" evidence="1">
    <location>
        <begin position="17"/>
        <end position="37"/>
    </location>
</feature>
<feature type="region of interest" description="Disordered" evidence="1">
    <location>
        <begin position="210"/>
        <end position="316"/>
    </location>
</feature>
<accession>A0A6J4PY72</accession>
<feature type="compositionally biased region" description="Gly residues" evidence="1">
    <location>
        <begin position="212"/>
        <end position="222"/>
    </location>
</feature>
<evidence type="ECO:0000256" key="1">
    <source>
        <dbReference type="SAM" id="MobiDB-lite"/>
    </source>
</evidence>
<dbReference type="EMBL" id="CADCUW010000328">
    <property type="protein sequence ID" value="CAA9422695.1"/>
    <property type="molecule type" value="Genomic_DNA"/>
</dbReference>
<feature type="compositionally biased region" description="Basic and acidic residues" evidence="1">
    <location>
        <begin position="38"/>
        <end position="47"/>
    </location>
</feature>
<organism evidence="2">
    <name type="scientific">uncultured Rubrobacteraceae bacterium</name>
    <dbReference type="NCBI Taxonomy" id="349277"/>
    <lineage>
        <taxon>Bacteria</taxon>
        <taxon>Bacillati</taxon>
        <taxon>Actinomycetota</taxon>
        <taxon>Rubrobacteria</taxon>
        <taxon>Rubrobacterales</taxon>
        <taxon>Rubrobacteraceae</taxon>
        <taxon>environmental samples</taxon>
    </lineage>
</organism>